<organism evidence="2 3">
    <name type="scientific">Ascobolus immersus RN42</name>
    <dbReference type="NCBI Taxonomy" id="1160509"/>
    <lineage>
        <taxon>Eukaryota</taxon>
        <taxon>Fungi</taxon>
        <taxon>Dikarya</taxon>
        <taxon>Ascomycota</taxon>
        <taxon>Pezizomycotina</taxon>
        <taxon>Pezizomycetes</taxon>
        <taxon>Pezizales</taxon>
        <taxon>Ascobolaceae</taxon>
        <taxon>Ascobolus</taxon>
    </lineage>
</organism>
<evidence type="ECO:0000313" key="2">
    <source>
        <dbReference type="EMBL" id="RPA77421.1"/>
    </source>
</evidence>
<feature type="compositionally biased region" description="Low complexity" evidence="1">
    <location>
        <begin position="216"/>
        <end position="228"/>
    </location>
</feature>
<protein>
    <submittedName>
        <fullName evidence="2">Uncharacterized protein</fullName>
    </submittedName>
</protein>
<feature type="compositionally biased region" description="Polar residues" evidence="1">
    <location>
        <begin position="100"/>
        <end position="117"/>
    </location>
</feature>
<keyword evidence="3" id="KW-1185">Reference proteome</keyword>
<feature type="region of interest" description="Disordered" evidence="1">
    <location>
        <begin position="353"/>
        <end position="415"/>
    </location>
</feature>
<feature type="compositionally biased region" description="Basic residues" evidence="1">
    <location>
        <begin position="323"/>
        <end position="333"/>
    </location>
</feature>
<evidence type="ECO:0000256" key="1">
    <source>
        <dbReference type="SAM" id="MobiDB-lite"/>
    </source>
</evidence>
<feature type="compositionally biased region" description="Polar residues" evidence="1">
    <location>
        <begin position="166"/>
        <end position="188"/>
    </location>
</feature>
<evidence type="ECO:0000313" key="3">
    <source>
        <dbReference type="Proteomes" id="UP000275078"/>
    </source>
</evidence>
<sequence>MATMDWFKPGDGNTLKSWGEVEREKARLRRERMIQEAFDRKKNQRNGYIEPESAHQVTGSATQSVYTESRPPSPTPGPKTIAKDEFVVDYMGPANPLQPLPSSRKPSIPQFSWPNYQTTNSSTSSLPSSSKIRGRTLFRFSRKIGRDRALDSNDVIRGKVSPHVSPRTTFKPKTQTRQSVDSAISPIQTRRRSRPHVWLAEARIPIPGLPVLPTLRSRSPKSPKTPTQPTQPPSRDEAPPFDQGIRWSSFFANRNTSKTETSQYFDASPEGLDPLTPDTIEESPTSPGASKRDKLKLIFRRGNGTQHEDPGYTADESSNPSFRSKRSTTRRVLKPLRSKVSLQSRTLFDFPSTTTSTNNLGRRTNNGALGTYRSNMAESGPAGFSRSSAYNDDDRSSVATSRRYGLRKASTRSDSATLRIRENSYLPSRNYSQGTVLESGRLSAPSVDKFGSRHASYSSTDSQHRASVASQGTGSSIHKPTSINIPSFQILSDRNLLSSPFEEHPGSPWDDEAPGLQSRLEGDSDDSSYSNAPPSLNAPPLLPAVYRNLGGLGQRRLSEDESISPRCEVPPSPKSPTTQLIGPLSALNLQSYFPMSGNPDDPQLLTASPSHASANSRSSVASGYNSASSQHYGSSTAATMSTSREKVKEKTKVL</sequence>
<feature type="compositionally biased region" description="Basic and acidic residues" evidence="1">
    <location>
        <begin position="643"/>
        <end position="654"/>
    </location>
</feature>
<feature type="compositionally biased region" description="Polar residues" evidence="1">
    <location>
        <begin position="353"/>
        <end position="377"/>
    </location>
</feature>
<feature type="compositionally biased region" description="Polar residues" evidence="1">
    <location>
        <begin position="630"/>
        <end position="642"/>
    </location>
</feature>
<feature type="compositionally biased region" description="Low complexity" evidence="1">
    <location>
        <begin position="607"/>
        <end position="629"/>
    </location>
</feature>
<feature type="region of interest" description="Disordered" evidence="1">
    <location>
        <begin position="37"/>
        <end position="131"/>
    </location>
</feature>
<feature type="compositionally biased region" description="Low complexity" evidence="1">
    <location>
        <begin position="118"/>
        <end position="130"/>
    </location>
</feature>
<feature type="region of interest" description="Disordered" evidence="1">
    <location>
        <begin position="556"/>
        <end position="654"/>
    </location>
</feature>
<name>A0A3N4HZQ2_ASCIM</name>
<dbReference type="EMBL" id="ML119727">
    <property type="protein sequence ID" value="RPA77421.1"/>
    <property type="molecule type" value="Genomic_DNA"/>
</dbReference>
<feature type="compositionally biased region" description="Polar residues" evidence="1">
    <location>
        <begin position="55"/>
        <end position="67"/>
    </location>
</feature>
<feature type="region of interest" description="Disordered" evidence="1">
    <location>
        <begin position="499"/>
        <end position="543"/>
    </location>
</feature>
<dbReference type="AlphaFoldDB" id="A0A3N4HZQ2"/>
<feature type="compositionally biased region" description="Polar residues" evidence="1">
    <location>
        <begin position="468"/>
        <end position="482"/>
    </location>
</feature>
<gene>
    <name evidence="2" type="ORF">BJ508DRAFT_350618</name>
</gene>
<feature type="region of interest" description="Disordered" evidence="1">
    <location>
        <begin position="158"/>
        <end position="188"/>
    </location>
</feature>
<reference evidence="2 3" key="1">
    <citation type="journal article" date="2018" name="Nat. Ecol. Evol.">
        <title>Pezizomycetes genomes reveal the molecular basis of ectomycorrhizal truffle lifestyle.</title>
        <authorList>
            <person name="Murat C."/>
            <person name="Payen T."/>
            <person name="Noel B."/>
            <person name="Kuo A."/>
            <person name="Morin E."/>
            <person name="Chen J."/>
            <person name="Kohler A."/>
            <person name="Krizsan K."/>
            <person name="Balestrini R."/>
            <person name="Da Silva C."/>
            <person name="Montanini B."/>
            <person name="Hainaut M."/>
            <person name="Levati E."/>
            <person name="Barry K.W."/>
            <person name="Belfiori B."/>
            <person name="Cichocki N."/>
            <person name="Clum A."/>
            <person name="Dockter R.B."/>
            <person name="Fauchery L."/>
            <person name="Guy J."/>
            <person name="Iotti M."/>
            <person name="Le Tacon F."/>
            <person name="Lindquist E.A."/>
            <person name="Lipzen A."/>
            <person name="Malagnac F."/>
            <person name="Mello A."/>
            <person name="Molinier V."/>
            <person name="Miyauchi S."/>
            <person name="Poulain J."/>
            <person name="Riccioni C."/>
            <person name="Rubini A."/>
            <person name="Sitrit Y."/>
            <person name="Splivallo R."/>
            <person name="Traeger S."/>
            <person name="Wang M."/>
            <person name="Zifcakova L."/>
            <person name="Wipf D."/>
            <person name="Zambonelli A."/>
            <person name="Paolocci F."/>
            <person name="Nowrousian M."/>
            <person name="Ottonello S."/>
            <person name="Baldrian P."/>
            <person name="Spatafora J.W."/>
            <person name="Henrissat B."/>
            <person name="Nagy L.G."/>
            <person name="Aury J.M."/>
            <person name="Wincker P."/>
            <person name="Grigoriev I.V."/>
            <person name="Bonfante P."/>
            <person name="Martin F.M."/>
        </authorList>
    </citation>
    <scope>NUCLEOTIDE SEQUENCE [LARGE SCALE GENOMIC DNA]</scope>
    <source>
        <strain evidence="2 3">RN42</strain>
    </source>
</reference>
<feature type="region of interest" description="Disordered" evidence="1">
    <location>
        <begin position="449"/>
        <end position="482"/>
    </location>
</feature>
<dbReference type="Proteomes" id="UP000275078">
    <property type="component" value="Unassembled WGS sequence"/>
</dbReference>
<proteinExistence type="predicted"/>
<feature type="region of interest" description="Disordered" evidence="1">
    <location>
        <begin position="258"/>
        <end position="333"/>
    </location>
</feature>
<accession>A0A3N4HZQ2</accession>
<feature type="region of interest" description="Disordered" evidence="1">
    <location>
        <begin position="209"/>
        <end position="243"/>
    </location>
</feature>